<sequence length="202" mass="22419">MTTHVLTHDVGHNGDDSSSSYAGVPLAKLRVRGRRSNDFDKPSTHGMTSIEHTIKPGDTINKIALQYHIQVSELKRANNLVSEQDLFARPSVKVPVSHLKRHLLLDSAATTSHVVEDPDLLRDFTENDPLVEPNAPASSVEAIFLEANAFHFIDARSPDSSFRGVWLLIALLVVIFVVIPICLTAYEEEAAEEHAKHVRNHH</sequence>
<feature type="region of interest" description="Disordered" evidence="1">
    <location>
        <begin position="1"/>
        <end position="22"/>
    </location>
</feature>
<organism evidence="4 5">
    <name type="scientific">Steinernema glaseri</name>
    <dbReference type="NCBI Taxonomy" id="37863"/>
    <lineage>
        <taxon>Eukaryota</taxon>
        <taxon>Metazoa</taxon>
        <taxon>Ecdysozoa</taxon>
        <taxon>Nematoda</taxon>
        <taxon>Chromadorea</taxon>
        <taxon>Rhabditida</taxon>
        <taxon>Tylenchina</taxon>
        <taxon>Panagrolaimomorpha</taxon>
        <taxon>Strongyloidoidea</taxon>
        <taxon>Steinernematidae</taxon>
        <taxon>Steinernema</taxon>
    </lineage>
</organism>
<dbReference type="WBParaSite" id="L893_g27170.t1">
    <property type="protein sequence ID" value="L893_g27170.t1"/>
    <property type="gene ID" value="L893_g27170"/>
</dbReference>
<dbReference type="PROSITE" id="PS51782">
    <property type="entry name" value="LYSM"/>
    <property type="match status" value="1"/>
</dbReference>
<feature type="transmembrane region" description="Helical" evidence="2">
    <location>
        <begin position="165"/>
        <end position="186"/>
    </location>
</feature>
<evidence type="ECO:0000313" key="4">
    <source>
        <dbReference type="Proteomes" id="UP000095287"/>
    </source>
</evidence>
<feature type="domain" description="LysM" evidence="3">
    <location>
        <begin position="50"/>
        <end position="94"/>
    </location>
</feature>
<dbReference type="Gene3D" id="3.10.350.10">
    <property type="entry name" value="LysM domain"/>
    <property type="match status" value="1"/>
</dbReference>
<dbReference type="PANTHER" id="PTHR20932:SF13">
    <property type="entry name" value="LD36653P"/>
    <property type="match status" value="1"/>
</dbReference>
<reference evidence="5" key="1">
    <citation type="submission" date="2016-11" db="UniProtKB">
        <authorList>
            <consortium name="WormBaseParasite"/>
        </authorList>
    </citation>
    <scope>IDENTIFICATION</scope>
</reference>
<feature type="compositionally biased region" description="Basic and acidic residues" evidence="1">
    <location>
        <begin position="1"/>
        <end position="15"/>
    </location>
</feature>
<accession>A0A1I7ZJH8</accession>
<dbReference type="SMART" id="SM00257">
    <property type="entry name" value="LysM"/>
    <property type="match status" value="1"/>
</dbReference>
<keyword evidence="2" id="KW-0472">Membrane</keyword>
<dbReference type="Pfam" id="PF01476">
    <property type="entry name" value="LysM"/>
    <property type="match status" value="1"/>
</dbReference>
<dbReference type="SUPFAM" id="SSF54106">
    <property type="entry name" value="LysM domain"/>
    <property type="match status" value="1"/>
</dbReference>
<dbReference type="Proteomes" id="UP000095287">
    <property type="component" value="Unplaced"/>
</dbReference>
<dbReference type="CDD" id="cd00118">
    <property type="entry name" value="LysM"/>
    <property type="match status" value="1"/>
</dbReference>
<name>A0A1I7ZJH8_9BILA</name>
<keyword evidence="2" id="KW-0812">Transmembrane</keyword>
<evidence type="ECO:0000256" key="1">
    <source>
        <dbReference type="SAM" id="MobiDB-lite"/>
    </source>
</evidence>
<evidence type="ECO:0000256" key="2">
    <source>
        <dbReference type="SAM" id="Phobius"/>
    </source>
</evidence>
<dbReference type="InterPro" id="IPR018392">
    <property type="entry name" value="LysM"/>
</dbReference>
<dbReference type="AlphaFoldDB" id="A0A1I7ZJH8"/>
<evidence type="ECO:0000259" key="3">
    <source>
        <dbReference type="PROSITE" id="PS51782"/>
    </source>
</evidence>
<keyword evidence="2" id="KW-1133">Transmembrane helix</keyword>
<dbReference type="PANTHER" id="PTHR20932">
    <property type="entry name" value="LYSM AND PUTATIVE PEPTIDOGLYCAN-BINDING DOMAIN-CONTAINING PROTEIN"/>
    <property type="match status" value="1"/>
</dbReference>
<keyword evidence="4" id="KW-1185">Reference proteome</keyword>
<dbReference type="InterPro" id="IPR036779">
    <property type="entry name" value="LysM_dom_sf"/>
</dbReference>
<feature type="region of interest" description="Disordered" evidence="1">
    <location>
        <begin position="33"/>
        <end position="52"/>
    </location>
</feature>
<dbReference type="InterPro" id="IPR045030">
    <property type="entry name" value="LYSM1-4"/>
</dbReference>
<protein>
    <submittedName>
        <fullName evidence="5">LysM domain-containing protein</fullName>
    </submittedName>
</protein>
<evidence type="ECO:0000313" key="5">
    <source>
        <dbReference type="WBParaSite" id="L893_g27170.t1"/>
    </source>
</evidence>
<proteinExistence type="predicted"/>